<evidence type="ECO:0008006" key="3">
    <source>
        <dbReference type="Google" id="ProtNLM"/>
    </source>
</evidence>
<gene>
    <name evidence="1" type="ORF">HO173_002612</name>
</gene>
<keyword evidence="2" id="KW-1185">Reference proteome</keyword>
<dbReference type="EMBL" id="JACCJC010000006">
    <property type="protein sequence ID" value="KAF6239350.1"/>
    <property type="molecule type" value="Genomic_DNA"/>
</dbReference>
<dbReference type="GeneID" id="59284284"/>
<comment type="caution">
    <text evidence="1">The sequence shown here is derived from an EMBL/GenBank/DDBJ whole genome shotgun (WGS) entry which is preliminary data.</text>
</comment>
<evidence type="ECO:0000313" key="2">
    <source>
        <dbReference type="Proteomes" id="UP000578531"/>
    </source>
</evidence>
<dbReference type="InterPro" id="IPR036047">
    <property type="entry name" value="F-box-like_dom_sf"/>
</dbReference>
<dbReference type="Proteomes" id="UP000578531">
    <property type="component" value="Unassembled WGS sequence"/>
</dbReference>
<evidence type="ECO:0000313" key="1">
    <source>
        <dbReference type="EMBL" id="KAF6239350.1"/>
    </source>
</evidence>
<organism evidence="1 2">
    <name type="scientific">Letharia columbiana</name>
    <dbReference type="NCBI Taxonomy" id="112416"/>
    <lineage>
        <taxon>Eukaryota</taxon>
        <taxon>Fungi</taxon>
        <taxon>Dikarya</taxon>
        <taxon>Ascomycota</taxon>
        <taxon>Pezizomycotina</taxon>
        <taxon>Lecanoromycetes</taxon>
        <taxon>OSLEUM clade</taxon>
        <taxon>Lecanoromycetidae</taxon>
        <taxon>Lecanorales</taxon>
        <taxon>Lecanorineae</taxon>
        <taxon>Parmeliaceae</taxon>
        <taxon>Letharia</taxon>
    </lineage>
</organism>
<proteinExistence type="predicted"/>
<dbReference type="OrthoDB" id="3800738at2759"/>
<accession>A0A8H6L8E5</accession>
<sequence length="268" mass="30887">MSQDPVYLRFLESFGPGMTAASQVFAIPELLESILLHLPERDLLLAQRIKKAFRDVTTASLHLQRKLFLTADAKLDDELVPEWKWNPFIDIFRPGKGCTYPMPDLPRSTYMISWCIWRNANVESTMSIDEFIMLFSVQLDLKALRNADYSSASWKRMLFTQPALREMQMRNVLLCRHDFTFYPIHKIEDVKGVQTGQLIVIAWQGHAPATMDHSIITEFEHRGKPGLWIRMFNLPQFGDIMTTLVIGYRAAYVQPSREAGLTGMWNAS</sequence>
<dbReference type="AlphaFoldDB" id="A0A8H6L8E5"/>
<name>A0A8H6L8E5_9LECA</name>
<reference evidence="1 2" key="1">
    <citation type="journal article" date="2020" name="Genomics">
        <title>Complete, high-quality genomes from long-read metagenomic sequencing of two wolf lichen thalli reveals enigmatic genome architecture.</title>
        <authorList>
            <person name="McKenzie S.K."/>
            <person name="Walston R.F."/>
            <person name="Allen J.L."/>
        </authorList>
    </citation>
    <scope>NUCLEOTIDE SEQUENCE [LARGE SCALE GENOMIC DNA]</scope>
    <source>
        <strain evidence="1">WasteWater2</strain>
    </source>
</reference>
<dbReference type="RefSeq" id="XP_037168637.1">
    <property type="nucleotide sequence ID" value="XM_037304544.1"/>
</dbReference>
<dbReference type="SUPFAM" id="SSF81383">
    <property type="entry name" value="F-box domain"/>
    <property type="match status" value="1"/>
</dbReference>
<protein>
    <recommendedName>
        <fullName evidence="3">F-box domain-containing protein</fullName>
    </recommendedName>
</protein>